<protein>
    <recommendedName>
        <fullName evidence="4">Cytochrome C oxidase assembly protein</fullName>
    </recommendedName>
</protein>
<sequence>MIRAEHELHRRRRGRNFGVGALLLGFAAIVFGLSVVKITNLGPTEGFDHVARPQLEMRADDPDAGNGG</sequence>
<keyword evidence="1" id="KW-0472">Membrane</keyword>
<dbReference type="EMBL" id="JAVRHL010000002">
    <property type="protein sequence ID" value="MDT0682382.1"/>
    <property type="molecule type" value="Genomic_DNA"/>
</dbReference>
<organism evidence="2 3">
    <name type="scientific">Tropicimonas omnivorans</name>
    <dbReference type="NCBI Taxonomy" id="3075590"/>
    <lineage>
        <taxon>Bacteria</taxon>
        <taxon>Pseudomonadati</taxon>
        <taxon>Pseudomonadota</taxon>
        <taxon>Alphaproteobacteria</taxon>
        <taxon>Rhodobacterales</taxon>
        <taxon>Roseobacteraceae</taxon>
        <taxon>Tropicimonas</taxon>
    </lineage>
</organism>
<accession>A0ABU3DFC4</accession>
<dbReference type="Proteomes" id="UP001265259">
    <property type="component" value="Unassembled WGS sequence"/>
</dbReference>
<evidence type="ECO:0008006" key="4">
    <source>
        <dbReference type="Google" id="ProtNLM"/>
    </source>
</evidence>
<keyword evidence="1" id="KW-1133">Transmembrane helix</keyword>
<gene>
    <name evidence="2" type="ORF">RM543_06780</name>
</gene>
<evidence type="ECO:0000313" key="3">
    <source>
        <dbReference type="Proteomes" id="UP001265259"/>
    </source>
</evidence>
<name>A0ABU3DFC4_9RHOB</name>
<comment type="caution">
    <text evidence="2">The sequence shown here is derived from an EMBL/GenBank/DDBJ whole genome shotgun (WGS) entry which is preliminary data.</text>
</comment>
<proteinExistence type="predicted"/>
<feature type="transmembrane region" description="Helical" evidence="1">
    <location>
        <begin position="21"/>
        <end position="39"/>
    </location>
</feature>
<keyword evidence="1" id="KW-0812">Transmembrane</keyword>
<evidence type="ECO:0000313" key="2">
    <source>
        <dbReference type="EMBL" id="MDT0682382.1"/>
    </source>
</evidence>
<evidence type="ECO:0000256" key="1">
    <source>
        <dbReference type="SAM" id="Phobius"/>
    </source>
</evidence>
<dbReference type="RefSeq" id="WP_311690137.1">
    <property type="nucleotide sequence ID" value="NZ_JAVRHL010000002.1"/>
</dbReference>
<reference evidence="2 3" key="1">
    <citation type="submission" date="2023-09" db="EMBL/GenBank/DDBJ databases">
        <authorList>
            <person name="Rey-Velasco X."/>
        </authorList>
    </citation>
    <scope>NUCLEOTIDE SEQUENCE [LARGE SCALE GENOMIC DNA]</scope>
    <source>
        <strain evidence="2 3">F158</strain>
    </source>
</reference>
<keyword evidence="3" id="KW-1185">Reference proteome</keyword>